<organism evidence="2 3">
    <name type="scientific">Paenibacillus alba</name>
    <dbReference type="NCBI Taxonomy" id="1197127"/>
    <lineage>
        <taxon>Bacteria</taxon>
        <taxon>Bacillati</taxon>
        <taxon>Bacillota</taxon>
        <taxon>Bacilli</taxon>
        <taxon>Bacillales</taxon>
        <taxon>Paenibacillaceae</taxon>
        <taxon>Paenibacillus</taxon>
    </lineage>
</organism>
<evidence type="ECO:0000313" key="3">
    <source>
        <dbReference type="Proteomes" id="UP001338137"/>
    </source>
</evidence>
<accession>A0ABU6GAD2</accession>
<dbReference type="EMBL" id="JARLKY010000087">
    <property type="protein sequence ID" value="MEC0231158.1"/>
    <property type="molecule type" value="Genomic_DNA"/>
</dbReference>
<evidence type="ECO:0000313" key="2">
    <source>
        <dbReference type="EMBL" id="MEC0231158.1"/>
    </source>
</evidence>
<name>A0ABU6GAD2_9BACL</name>
<dbReference type="PROSITE" id="PS50943">
    <property type="entry name" value="HTH_CROC1"/>
    <property type="match status" value="1"/>
</dbReference>
<feature type="domain" description="HTH cro/C1-type" evidence="1">
    <location>
        <begin position="10"/>
        <end position="63"/>
    </location>
</feature>
<reference evidence="2 3" key="1">
    <citation type="submission" date="2023-03" db="EMBL/GenBank/DDBJ databases">
        <title>Bacillus Genome Sequencing.</title>
        <authorList>
            <person name="Dunlap C."/>
        </authorList>
    </citation>
    <scope>NUCLEOTIDE SEQUENCE [LARGE SCALE GENOMIC DNA]</scope>
    <source>
        <strain evidence="2 3">BD-533</strain>
    </source>
</reference>
<dbReference type="InterPro" id="IPR001387">
    <property type="entry name" value="Cro/C1-type_HTH"/>
</dbReference>
<dbReference type="RefSeq" id="WP_326075098.1">
    <property type="nucleotide sequence ID" value="NZ_JARLKY010000087.1"/>
</dbReference>
<comment type="caution">
    <text evidence="2">The sequence shown here is derived from an EMBL/GenBank/DDBJ whole genome shotgun (WGS) entry which is preliminary data.</text>
</comment>
<protein>
    <submittedName>
        <fullName evidence="2">Helix-turn-helix transcriptional regulator</fullName>
    </submittedName>
</protein>
<dbReference type="CDD" id="cd00093">
    <property type="entry name" value="HTH_XRE"/>
    <property type="match status" value="1"/>
</dbReference>
<dbReference type="SMART" id="SM00530">
    <property type="entry name" value="HTH_XRE"/>
    <property type="match status" value="1"/>
</dbReference>
<sequence length="83" mass="9479">MSDNKKRLLLTELRKADGTQQDVAIKFGISRAYLGMIEVGVRNPTVKLMARIEKYFGIPANKLFPDLFFEVNCNKMKQNNKTA</sequence>
<dbReference type="Gene3D" id="1.10.260.40">
    <property type="entry name" value="lambda repressor-like DNA-binding domains"/>
    <property type="match status" value="1"/>
</dbReference>
<dbReference type="Pfam" id="PF01381">
    <property type="entry name" value="HTH_3"/>
    <property type="match status" value="1"/>
</dbReference>
<dbReference type="SUPFAM" id="SSF47413">
    <property type="entry name" value="lambda repressor-like DNA-binding domains"/>
    <property type="match status" value="1"/>
</dbReference>
<dbReference type="Proteomes" id="UP001338137">
    <property type="component" value="Unassembled WGS sequence"/>
</dbReference>
<gene>
    <name evidence="2" type="ORF">P4I72_29080</name>
</gene>
<dbReference type="InterPro" id="IPR010982">
    <property type="entry name" value="Lambda_DNA-bd_dom_sf"/>
</dbReference>
<proteinExistence type="predicted"/>
<evidence type="ECO:0000259" key="1">
    <source>
        <dbReference type="PROSITE" id="PS50943"/>
    </source>
</evidence>
<keyword evidence="3" id="KW-1185">Reference proteome</keyword>